<accession>A0A2A7MCA6</accession>
<protein>
    <recommendedName>
        <fullName evidence="4">PsbP C-terminal domain-containing protein</fullName>
    </recommendedName>
</protein>
<gene>
    <name evidence="1" type="ORF">CNEO2_270049</name>
    <name evidence="2" type="ORF">CQ394_20185</name>
</gene>
<evidence type="ECO:0008006" key="4">
    <source>
        <dbReference type="Google" id="ProtNLM"/>
    </source>
</evidence>
<dbReference type="Proteomes" id="UP000220840">
    <property type="component" value="Unassembled WGS sequence"/>
</dbReference>
<dbReference type="STRING" id="137838.GCA_001458595_00145"/>
<dbReference type="EMBL" id="CAMTCP010000199">
    <property type="protein sequence ID" value="CAI3585555.1"/>
    <property type="molecule type" value="Genomic_DNA"/>
</dbReference>
<dbReference type="AlphaFoldDB" id="A0A2A7MCA6"/>
<dbReference type="Proteomes" id="UP001189143">
    <property type="component" value="Unassembled WGS sequence"/>
</dbReference>
<evidence type="ECO:0000313" key="1">
    <source>
        <dbReference type="EMBL" id="CAI3585555.1"/>
    </source>
</evidence>
<reference evidence="2 3" key="1">
    <citation type="submission" date="2017-10" db="EMBL/GenBank/DDBJ databases">
        <title>Effective Description of Clostridium neonatale sp. nov. linked to necrotizing enterocolitis in neonates and a clarification of species assignable to the genus Clostridium (Prazmowski 1880) emend. Lawson and Rainey 2016.</title>
        <authorList>
            <person name="Bernard K."/>
            <person name="Burdz T."/>
            <person name="Wiebe D."/>
            <person name="Balcewich B."/>
            <person name="Alfa M."/>
            <person name="Bernier A.-M."/>
        </authorList>
    </citation>
    <scope>NUCLEOTIDE SEQUENCE [LARGE SCALE GENOMIC DNA]</scope>
    <source>
        <strain evidence="2 3">LCDC99A005</strain>
    </source>
</reference>
<evidence type="ECO:0000313" key="3">
    <source>
        <dbReference type="Proteomes" id="UP000220840"/>
    </source>
</evidence>
<dbReference type="EMBL" id="PDCJ01000006">
    <property type="protein sequence ID" value="PEG28971.1"/>
    <property type="molecule type" value="Genomic_DNA"/>
</dbReference>
<sequence length="188" mass="21818">MNKKQLIVTSILICLMLLLSIVQGFFNKNFNKVALTDNGISEFKEYNFDKSNYIISLPNEWTVVERMGDNQYINNVLNFTDGNNKLTGSLQIINTNDEIEAFAERDSKNQSLKYSKLEIMPYKYKSNIGVLSTYETTIRNGYDFKNQCYYLQFEKGKIVKILFNVKEKNYKENIKSVFNSIVSSVELS</sequence>
<name>A0A2A7MCA6_9CLOT</name>
<comment type="caution">
    <text evidence="2">The sequence shown here is derived from an EMBL/GenBank/DDBJ whole genome shotgun (WGS) entry which is preliminary data.</text>
</comment>
<keyword evidence="3" id="KW-1185">Reference proteome</keyword>
<organism evidence="2 3">
    <name type="scientific">Clostridium neonatale</name>
    <dbReference type="NCBI Taxonomy" id="137838"/>
    <lineage>
        <taxon>Bacteria</taxon>
        <taxon>Bacillati</taxon>
        <taxon>Bacillota</taxon>
        <taxon>Clostridia</taxon>
        <taxon>Eubacteriales</taxon>
        <taxon>Clostridiaceae</taxon>
        <taxon>Clostridium</taxon>
    </lineage>
</organism>
<proteinExistence type="predicted"/>
<evidence type="ECO:0000313" key="2">
    <source>
        <dbReference type="EMBL" id="PEG28971.1"/>
    </source>
</evidence>
<dbReference type="OrthoDB" id="1904250at2"/>
<dbReference type="RefSeq" id="WP_058293156.1">
    <property type="nucleotide sequence ID" value="NZ_CAMRXC010000122.1"/>
</dbReference>
<reference evidence="1" key="2">
    <citation type="submission" date="2022-10" db="EMBL/GenBank/DDBJ databases">
        <authorList>
            <person name="Aires J."/>
            <person name="Mesa V."/>
        </authorList>
    </citation>
    <scope>NUCLEOTIDE SEQUENCE</scope>
    <source>
        <strain evidence="1">Clostridium neonatale JD116</strain>
    </source>
</reference>